<dbReference type="PANTHER" id="PTHR31404:SF0">
    <property type="entry name" value="MITOCHONDRIAL GENOME MAINTENANCE PROTEIN MGM101"/>
    <property type="match status" value="1"/>
</dbReference>
<name>A0A9P9FUH4_9HYPO</name>
<keyword evidence="6" id="KW-0238">DNA-binding</keyword>
<evidence type="ECO:0000256" key="9">
    <source>
        <dbReference type="ARBA" id="ARBA00023271"/>
    </source>
</evidence>
<keyword evidence="5" id="KW-0809">Transit peptide</keyword>
<keyword evidence="8" id="KW-0234">DNA repair</keyword>
<gene>
    <name evidence="11" type="ORF">EDB81DRAFT_874631</name>
</gene>
<proteinExistence type="inferred from homology"/>
<evidence type="ECO:0000256" key="10">
    <source>
        <dbReference type="SAM" id="MobiDB-lite"/>
    </source>
</evidence>
<sequence length="352" mass="38314">MLVYRRAFATAPSLHLSTSGRSIAAPLLRYSTNADAAAAAPVTPVAPTASATGSSPTPQSPRHTPAQSSSSTKKYPAWPKQTGASKAPESRLTPLASRNIPNPAFASPSGLAKGSTTKAAPSITPLKSTTDKVAPLPSVPDTYAFELKSPDHLHWKPISPPVRERPQLEYAKNVDWTTSYHGLGTNPVTPAQFAILCKPLAPSEIEVKPDGILYMPEIRYRRKLNEAFGPMGWGIAPRGEVVVGKEIVTREFALIIDGCFVSQAQGVNNYFSTEGIPQAVEGAKSNALMRCCKDIGIASELWDPTFIRWFSKKFVVSCWVEHTIQKKKRKWYSKINIPVDLPYPYKLATATK</sequence>
<comment type="caution">
    <text evidence="11">The sequence shown here is derived from an EMBL/GenBank/DDBJ whole genome shotgun (WGS) entry which is preliminary data.</text>
</comment>
<dbReference type="InterPro" id="IPR009446">
    <property type="entry name" value="Mgm101"/>
</dbReference>
<keyword evidence="9" id="KW-1135">Mitochondrion nucleoid</keyword>
<evidence type="ECO:0000313" key="11">
    <source>
        <dbReference type="EMBL" id="KAH7175808.1"/>
    </source>
</evidence>
<evidence type="ECO:0000256" key="7">
    <source>
        <dbReference type="ARBA" id="ARBA00023128"/>
    </source>
</evidence>
<evidence type="ECO:0000313" key="12">
    <source>
        <dbReference type="Proteomes" id="UP000738349"/>
    </source>
</evidence>
<dbReference type="GO" id="GO:0000725">
    <property type="term" value="P:recombinational repair"/>
    <property type="evidence" value="ECO:0007669"/>
    <property type="project" value="TreeGrafter"/>
</dbReference>
<feature type="region of interest" description="Disordered" evidence="10">
    <location>
        <begin position="45"/>
        <end position="135"/>
    </location>
</feature>
<accession>A0A9P9FUH4</accession>
<dbReference type="OrthoDB" id="17164at2759"/>
<protein>
    <recommendedName>
        <fullName evidence="3">Mitochondrial genome maintenance protein MGM101</fullName>
    </recommendedName>
</protein>
<dbReference type="AlphaFoldDB" id="A0A9P9FUH4"/>
<dbReference type="GO" id="GO:0036297">
    <property type="term" value="P:interstrand cross-link repair"/>
    <property type="evidence" value="ECO:0007669"/>
    <property type="project" value="TreeGrafter"/>
</dbReference>
<dbReference type="Pfam" id="PF06420">
    <property type="entry name" value="Mgm101p"/>
    <property type="match status" value="1"/>
</dbReference>
<evidence type="ECO:0000256" key="6">
    <source>
        <dbReference type="ARBA" id="ARBA00023125"/>
    </source>
</evidence>
<feature type="compositionally biased region" description="Low complexity" evidence="10">
    <location>
        <begin position="45"/>
        <end position="61"/>
    </location>
</feature>
<evidence type="ECO:0000256" key="4">
    <source>
        <dbReference type="ARBA" id="ARBA00022763"/>
    </source>
</evidence>
<reference evidence="11" key="1">
    <citation type="journal article" date="2021" name="Nat. Commun.">
        <title>Genetic determinants of endophytism in the Arabidopsis root mycobiome.</title>
        <authorList>
            <person name="Mesny F."/>
            <person name="Miyauchi S."/>
            <person name="Thiergart T."/>
            <person name="Pickel B."/>
            <person name="Atanasova L."/>
            <person name="Karlsson M."/>
            <person name="Huettel B."/>
            <person name="Barry K.W."/>
            <person name="Haridas S."/>
            <person name="Chen C."/>
            <person name="Bauer D."/>
            <person name="Andreopoulos W."/>
            <person name="Pangilinan J."/>
            <person name="LaButti K."/>
            <person name="Riley R."/>
            <person name="Lipzen A."/>
            <person name="Clum A."/>
            <person name="Drula E."/>
            <person name="Henrissat B."/>
            <person name="Kohler A."/>
            <person name="Grigoriev I.V."/>
            <person name="Martin F.M."/>
            <person name="Hacquard S."/>
        </authorList>
    </citation>
    <scope>NUCLEOTIDE SEQUENCE</scope>
    <source>
        <strain evidence="11">MPI-CAGE-AT-0147</strain>
    </source>
</reference>
<organism evidence="11 12">
    <name type="scientific">Dactylonectria macrodidyma</name>
    <dbReference type="NCBI Taxonomy" id="307937"/>
    <lineage>
        <taxon>Eukaryota</taxon>
        <taxon>Fungi</taxon>
        <taxon>Dikarya</taxon>
        <taxon>Ascomycota</taxon>
        <taxon>Pezizomycotina</taxon>
        <taxon>Sordariomycetes</taxon>
        <taxon>Hypocreomycetidae</taxon>
        <taxon>Hypocreales</taxon>
        <taxon>Nectriaceae</taxon>
        <taxon>Dactylonectria</taxon>
    </lineage>
</organism>
<comment type="subcellular location">
    <subcellularLocation>
        <location evidence="1">Mitochondrion matrix</location>
        <location evidence="1">Mitochondrion nucleoid</location>
    </subcellularLocation>
</comment>
<evidence type="ECO:0000256" key="3">
    <source>
        <dbReference type="ARBA" id="ARBA00013628"/>
    </source>
</evidence>
<evidence type="ECO:0000256" key="1">
    <source>
        <dbReference type="ARBA" id="ARBA00004436"/>
    </source>
</evidence>
<evidence type="ECO:0000256" key="2">
    <source>
        <dbReference type="ARBA" id="ARBA00007053"/>
    </source>
</evidence>
<keyword evidence="7" id="KW-0496">Mitochondrion</keyword>
<keyword evidence="4" id="KW-0227">DNA damage</keyword>
<dbReference type="GO" id="GO:0000262">
    <property type="term" value="C:mitochondrial chromosome"/>
    <property type="evidence" value="ECO:0007669"/>
    <property type="project" value="InterPro"/>
</dbReference>
<dbReference type="EMBL" id="JAGMUV010000001">
    <property type="protein sequence ID" value="KAH7175808.1"/>
    <property type="molecule type" value="Genomic_DNA"/>
</dbReference>
<keyword evidence="12" id="KW-1185">Reference proteome</keyword>
<evidence type="ECO:0000256" key="5">
    <source>
        <dbReference type="ARBA" id="ARBA00022946"/>
    </source>
</evidence>
<comment type="similarity">
    <text evidence="2">Belongs to the MGM101 family.</text>
</comment>
<evidence type="ECO:0000256" key="8">
    <source>
        <dbReference type="ARBA" id="ARBA00023204"/>
    </source>
</evidence>
<dbReference type="GO" id="GO:0003697">
    <property type="term" value="F:single-stranded DNA binding"/>
    <property type="evidence" value="ECO:0007669"/>
    <property type="project" value="InterPro"/>
</dbReference>
<dbReference type="PANTHER" id="PTHR31404">
    <property type="entry name" value="MITOCHONDRIAL GENOME MAINTENANCE PROTEIN MGM101"/>
    <property type="match status" value="1"/>
</dbReference>
<dbReference type="Proteomes" id="UP000738349">
    <property type="component" value="Unassembled WGS sequence"/>
</dbReference>